<accession>A0A931FDV6</accession>
<dbReference type="RefSeq" id="WP_196192062.1">
    <property type="nucleotide sequence ID" value="NZ_JADPRT010000001.1"/>
</dbReference>
<keyword evidence="6" id="KW-1185">Reference proteome</keyword>
<evidence type="ECO:0000313" key="6">
    <source>
        <dbReference type="Proteomes" id="UP000657385"/>
    </source>
</evidence>
<dbReference type="Gene3D" id="3.40.50.1110">
    <property type="entry name" value="SGNH hydrolase"/>
    <property type="match status" value="1"/>
</dbReference>
<comment type="caution">
    <text evidence="5">The sequence shown here is derived from an EMBL/GenBank/DDBJ whole genome shotgun (WGS) entry which is preliminary data.</text>
</comment>
<dbReference type="PANTHER" id="PTHR37981">
    <property type="entry name" value="LIPASE 2"/>
    <property type="match status" value="1"/>
</dbReference>
<evidence type="ECO:0000313" key="5">
    <source>
        <dbReference type="EMBL" id="MBF9066889.1"/>
    </source>
</evidence>
<feature type="disulfide bond" evidence="2">
    <location>
        <begin position="60"/>
        <end position="85"/>
    </location>
</feature>
<keyword evidence="5" id="KW-0378">Hydrolase</keyword>
<proteinExistence type="predicted"/>
<keyword evidence="3" id="KW-0732">Signal</keyword>
<dbReference type="InterPro" id="IPR037460">
    <property type="entry name" value="SEST-like"/>
</dbReference>
<evidence type="ECO:0000259" key="4">
    <source>
        <dbReference type="Pfam" id="PF13472"/>
    </source>
</evidence>
<feature type="active site" description="Nucleophile" evidence="1">
    <location>
        <position position="43"/>
    </location>
</feature>
<feature type="signal peptide" evidence="3">
    <location>
        <begin position="1"/>
        <end position="32"/>
    </location>
</feature>
<dbReference type="PROSITE" id="PS51257">
    <property type="entry name" value="PROKAR_LIPOPROTEIN"/>
    <property type="match status" value="1"/>
</dbReference>
<organism evidence="5 6">
    <name type="scientific">Streptacidiphilus fuscans</name>
    <dbReference type="NCBI Taxonomy" id="2789292"/>
    <lineage>
        <taxon>Bacteria</taxon>
        <taxon>Bacillati</taxon>
        <taxon>Actinomycetota</taxon>
        <taxon>Actinomycetes</taxon>
        <taxon>Kitasatosporales</taxon>
        <taxon>Streptomycetaceae</taxon>
        <taxon>Streptacidiphilus</taxon>
    </lineage>
</organism>
<reference evidence="5" key="1">
    <citation type="submission" date="2020-11" db="EMBL/GenBank/DDBJ databases">
        <title>Isolation and identification of active actinomycetes.</title>
        <authorList>
            <person name="Yu B."/>
        </authorList>
    </citation>
    <scope>NUCLEOTIDE SEQUENCE</scope>
    <source>
        <strain evidence="5">NEAU-YB345</strain>
    </source>
</reference>
<feature type="chain" id="PRO_5037457518" evidence="3">
    <location>
        <begin position="33"/>
        <end position="268"/>
    </location>
</feature>
<dbReference type="AlphaFoldDB" id="A0A931FDV6"/>
<evidence type="ECO:0000256" key="1">
    <source>
        <dbReference type="PIRSR" id="PIRSR637460-1"/>
    </source>
</evidence>
<gene>
    <name evidence="5" type="ORF">I2501_02400</name>
</gene>
<dbReference type="PROSITE" id="PS51318">
    <property type="entry name" value="TAT"/>
    <property type="match status" value="1"/>
</dbReference>
<evidence type="ECO:0000256" key="2">
    <source>
        <dbReference type="PIRSR" id="PIRSR637460-2"/>
    </source>
</evidence>
<dbReference type="SUPFAM" id="SSF52266">
    <property type="entry name" value="SGNH hydrolase"/>
    <property type="match status" value="1"/>
</dbReference>
<dbReference type="GO" id="GO:0004806">
    <property type="term" value="F:triacylglycerol lipase activity"/>
    <property type="evidence" value="ECO:0007669"/>
    <property type="project" value="TreeGrafter"/>
</dbReference>
<name>A0A931FDV6_9ACTN</name>
<dbReference type="InterPro" id="IPR036514">
    <property type="entry name" value="SGNH_hydro_sf"/>
</dbReference>
<protein>
    <submittedName>
        <fullName evidence="5">SGNH/GDSL hydrolase family protein</fullName>
    </submittedName>
</protein>
<dbReference type="Pfam" id="PF13472">
    <property type="entry name" value="Lipase_GDSL_2"/>
    <property type="match status" value="1"/>
</dbReference>
<dbReference type="CDD" id="cd01823">
    <property type="entry name" value="SEST_like"/>
    <property type="match status" value="1"/>
</dbReference>
<feature type="disulfide bond" evidence="2">
    <location>
        <begin position="126"/>
        <end position="134"/>
    </location>
</feature>
<dbReference type="GO" id="GO:0019433">
    <property type="term" value="P:triglyceride catabolic process"/>
    <property type="evidence" value="ECO:0007669"/>
    <property type="project" value="TreeGrafter"/>
</dbReference>
<feature type="active site" evidence="1">
    <location>
        <position position="250"/>
    </location>
</feature>
<dbReference type="Proteomes" id="UP000657385">
    <property type="component" value="Unassembled WGS sequence"/>
</dbReference>
<feature type="domain" description="SGNH hydrolase-type esterase" evidence="4">
    <location>
        <begin position="39"/>
        <end position="257"/>
    </location>
</feature>
<keyword evidence="2" id="KW-1015">Disulfide bond</keyword>
<dbReference type="PANTHER" id="PTHR37981:SF1">
    <property type="entry name" value="SGNH HYDROLASE-TYPE ESTERASE DOMAIN-CONTAINING PROTEIN"/>
    <property type="match status" value="1"/>
</dbReference>
<evidence type="ECO:0000256" key="3">
    <source>
        <dbReference type="SAM" id="SignalP"/>
    </source>
</evidence>
<dbReference type="InterPro" id="IPR013830">
    <property type="entry name" value="SGNH_hydro"/>
</dbReference>
<feature type="disulfide bond" evidence="2">
    <location>
        <begin position="184"/>
        <end position="232"/>
    </location>
</feature>
<sequence>MHIPASRRLLASTLAVGTLVACALAAAPTAQASSGGYAALGDSYASGVGSGSYISSSGSCYQSTLSAAYLWQQANSPSSFDFAACSGATTQDVLNNQLSGLNSSTTEISLVVGGDDAGFTSTMETCVLDGTSSCVSAVDTDENFVNTQLASRLDTLYSAISADAPNAHVVVMGYPHLYAVPGDCLFGISDTSRSAINGAADVLDGVIANEVAKYPNFTYGDVRSAFSGHEICTDDQWLHSTTLPVYESYHPTSAGQADGYYPVLTANE</sequence>
<dbReference type="EMBL" id="JADPRT010000001">
    <property type="protein sequence ID" value="MBF9066889.1"/>
    <property type="molecule type" value="Genomic_DNA"/>
</dbReference>
<dbReference type="InterPro" id="IPR006311">
    <property type="entry name" value="TAT_signal"/>
</dbReference>